<proteinExistence type="inferred from homology"/>
<organism evidence="15 16">
    <name type="scientific">Xylona heveae (strain CBS 132557 / TC161)</name>
    <dbReference type="NCBI Taxonomy" id="1328760"/>
    <lineage>
        <taxon>Eukaryota</taxon>
        <taxon>Fungi</taxon>
        <taxon>Dikarya</taxon>
        <taxon>Ascomycota</taxon>
        <taxon>Pezizomycotina</taxon>
        <taxon>Xylonomycetes</taxon>
        <taxon>Xylonales</taxon>
        <taxon>Xylonaceae</taxon>
        <taxon>Xylona</taxon>
    </lineage>
</organism>
<dbReference type="RefSeq" id="XP_018189506.1">
    <property type="nucleotide sequence ID" value="XM_018332022.1"/>
</dbReference>
<feature type="region of interest" description="Disordered" evidence="13">
    <location>
        <begin position="29"/>
        <end position="94"/>
    </location>
</feature>
<evidence type="ECO:0000259" key="14">
    <source>
        <dbReference type="PROSITE" id="PS50862"/>
    </source>
</evidence>
<dbReference type="InterPro" id="IPR002312">
    <property type="entry name" value="Asp/Asn-tRNA-synth_IIb"/>
</dbReference>
<evidence type="ECO:0000313" key="16">
    <source>
        <dbReference type="Proteomes" id="UP000076632"/>
    </source>
</evidence>
<evidence type="ECO:0000256" key="4">
    <source>
        <dbReference type="ARBA" id="ARBA00018853"/>
    </source>
</evidence>
<name>A0A165HUQ2_XYLHT</name>
<dbReference type="GO" id="GO:0017101">
    <property type="term" value="C:aminoacyl-tRNA synthetase multienzyme complex"/>
    <property type="evidence" value="ECO:0007669"/>
    <property type="project" value="TreeGrafter"/>
</dbReference>
<dbReference type="Proteomes" id="UP000076632">
    <property type="component" value="Unassembled WGS sequence"/>
</dbReference>
<dbReference type="OrthoDB" id="372395at2759"/>
<dbReference type="GeneID" id="28897159"/>
<feature type="compositionally biased region" description="Low complexity" evidence="13">
    <location>
        <begin position="30"/>
        <end position="41"/>
    </location>
</feature>
<dbReference type="HAMAP" id="MF_02075">
    <property type="entry name" value="Asp_tRNA_synth_type2"/>
    <property type="match status" value="1"/>
</dbReference>
<dbReference type="GO" id="GO:0006422">
    <property type="term" value="P:aspartyl-tRNA aminoacylation"/>
    <property type="evidence" value="ECO:0007669"/>
    <property type="project" value="InterPro"/>
</dbReference>
<dbReference type="GO" id="GO:0003723">
    <property type="term" value="F:RNA binding"/>
    <property type="evidence" value="ECO:0007669"/>
    <property type="project" value="TreeGrafter"/>
</dbReference>
<dbReference type="InParanoid" id="A0A165HUQ2"/>
<dbReference type="FunFam" id="3.30.930.10:FF:000013">
    <property type="entry name" value="Aspartate--tRNA ligase, cytoplasmic"/>
    <property type="match status" value="1"/>
</dbReference>
<evidence type="ECO:0000256" key="11">
    <source>
        <dbReference type="ARBA" id="ARBA00033155"/>
    </source>
</evidence>
<evidence type="ECO:0000256" key="13">
    <source>
        <dbReference type="SAM" id="MobiDB-lite"/>
    </source>
</evidence>
<dbReference type="GO" id="GO:0005829">
    <property type="term" value="C:cytosol"/>
    <property type="evidence" value="ECO:0007669"/>
    <property type="project" value="TreeGrafter"/>
</dbReference>
<keyword evidence="8" id="KW-0067">ATP-binding</keyword>
<dbReference type="GO" id="GO:0005524">
    <property type="term" value="F:ATP binding"/>
    <property type="evidence" value="ECO:0007669"/>
    <property type="project" value="UniProtKB-KW"/>
</dbReference>
<dbReference type="InterPro" id="IPR012340">
    <property type="entry name" value="NA-bd_OB-fold"/>
</dbReference>
<keyword evidence="16" id="KW-1185">Reference proteome</keyword>
<dbReference type="CDD" id="cd00776">
    <property type="entry name" value="AsxRS_core"/>
    <property type="match status" value="1"/>
</dbReference>
<dbReference type="SUPFAM" id="SSF55681">
    <property type="entry name" value="Class II aaRS and biotin synthetases"/>
    <property type="match status" value="1"/>
</dbReference>
<keyword evidence="5" id="KW-0963">Cytoplasm</keyword>
<evidence type="ECO:0000256" key="12">
    <source>
        <dbReference type="ARBA" id="ARBA00047904"/>
    </source>
</evidence>
<comment type="similarity">
    <text evidence="2">Belongs to the class-II aminoacyl-tRNA synthetase family. Type 2 subfamily.</text>
</comment>
<dbReference type="PROSITE" id="PS50862">
    <property type="entry name" value="AA_TRNA_LIGASE_II"/>
    <property type="match status" value="1"/>
</dbReference>
<dbReference type="PANTHER" id="PTHR43450:SF2">
    <property type="entry name" value="ASPARTATE--TRNA LIGASE"/>
    <property type="match status" value="1"/>
</dbReference>
<evidence type="ECO:0000256" key="5">
    <source>
        <dbReference type="ARBA" id="ARBA00022490"/>
    </source>
</evidence>
<protein>
    <recommendedName>
        <fullName evidence="4">Aspartate--tRNA ligase, cytoplasmic</fullName>
        <ecNumber evidence="3">6.1.1.12</ecNumber>
    </recommendedName>
    <alternativeName>
        <fullName evidence="11">Aspartyl-tRNA synthetase</fullName>
    </alternativeName>
</protein>
<dbReference type="Pfam" id="PF00152">
    <property type="entry name" value="tRNA-synt_2"/>
    <property type="match status" value="1"/>
</dbReference>
<keyword evidence="9" id="KW-0648">Protein biosynthesis</keyword>
<dbReference type="EC" id="6.1.1.12" evidence="3"/>
<evidence type="ECO:0000256" key="8">
    <source>
        <dbReference type="ARBA" id="ARBA00022840"/>
    </source>
</evidence>
<dbReference type="InterPro" id="IPR024320">
    <property type="entry name" value="LPG_synthase_C"/>
</dbReference>
<dbReference type="NCBIfam" id="NF003483">
    <property type="entry name" value="PRK05159.1"/>
    <property type="match status" value="1"/>
</dbReference>
<dbReference type="NCBIfam" id="TIGR00458">
    <property type="entry name" value="aspS_nondisc"/>
    <property type="match status" value="1"/>
</dbReference>
<dbReference type="InterPro" id="IPR004523">
    <property type="entry name" value="Asp-tRNA_synthase_2"/>
</dbReference>
<dbReference type="InterPro" id="IPR006195">
    <property type="entry name" value="aa-tRNA-synth_II"/>
</dbReference>
<dbReference type="AlphaFoldDB" id="A0A165HUQ2"/>
<dbReference type="OMA" id="EYIVTHA"/>
<evidence type="ECO:0000256" key="9">
    <source>
        <dbReference type="ARBA" id="ARBA00022917"/>
    </source>
</evidence>
<dbReference type="STRING" id="1328760.A0A165HUQ2"/>
<dbReference type="GO" id="GO:0004815">
    <property type="term" value="F:aspartate-tRNA ligase activity"/>
    <property type="evidence" value="ECO:0007669"/>
    <property type="project" value="UniProtKB-EC"/>
</dbReference>
<evidence type="ECO:0000256" key="1">
    <source>
        <dbReference type="ARBA" id="ARBA00004496"/>
    </source>
</evidence>
<evidence type="ECO:0000256" key="2">
    <source>
        <dbReference type="ARBA" id="ARBA00005312"/>
    </source>
</evidence>
<sequence length="936" mass="106147">MPSLKDAVVKVRHASIDWKHRTLLASINGSVKSSSASESSSEGPLNELGEPMSKHQRRKNSRKEDQDTRRRLNEKRNQELEEKKRLEDELAAREEPPELHARYGALTINQSQSWNHEQRFHLSELTEAHLGQEITFRARIHAVRRMSSRLVFLVFRQQIHTIQGVLHHELGVVTTHMVHWAEHLPAEAVVLVTGKVQKPKEEVTGTSLHTLELAVRDLHLISNISEAPPFDVYEVDISQKFARHGDTSKSHLSDRTRLSHRIVDLRTAVSQSIFRVQSGICNLFRSYLDTQDFIEIHTPKLQGGATESGASVFKVEYFGRPAFLAQSPQLAKQMCVAADFERVYEIGAVFRAENSNTHRHMTEYTGLDLEMAIEEHYHEALTVIDATFKHIFKGLYERYRKELDQIKEHYPHEDLVWLEKTPIIQFKEGIKMLNESGWKNEEGQPLPEDEDLGTRDEIRLGQLVKEKYLTDFYVLDKFPASARPFYTMPDPNDERYTNSFDIFIRGQEVLSGGQRIHDSKMLEERMAKQGLRPNAMEDYLSGFRWGAPPHAGGGIGLERVVMLILGLGDIRHASLYPRDPRSFPVTALAPELRHPEASTIHPPWEGRHHRGVDGELQPLEKLIANYGDSSNTSWLDDRYQVWRHDLTGAAVGFVPSEGYGIIVGDPLCDKSQYGMVIPAFLKWLKTEQHLKPIWILAGDHTETTLGTKLNWRTFTCVGEQRADPSKDMSHHDSAVARKVRHAEKEGVKVISSGSSVPDDIRQQCELRMKDWQANRHGTQVHLTALHPWRDSEHRLYFYAQDKEGTVCALVVLAQLSPEHGYQIKYALDFPGSPSGTIEYITLRALKAAGEAGAKSVTFGGGASSQLTPGHHLSGLRIKVLSRSYHSIATQLKLTQKSEFREKLGAKDEPVYVCYPEHGLGPKAVQALMNFFEADES</sequence>
<dbReference type="SUPFAM" id="SSF50249">
    <property type="entry name" value="Nucleic acid-binding proteins"/>
    <property type="match status" value="1"/>
</dbReference>
<dbReference type="Gene3D" id="2.40.50.140">
    <property type="entry name" value="Nucleic acid-binding proteins"/>
    <property type="match status" value="1"/>
</dbReference>
<evidence type="ECO:0000256" key="7">
    <source>
        <dbReference type="ARBA" id="ARBA00022741"/>
    </source>
</evidence>
<dbReference type="CDD" id="cd04320">
    <property type="entry name" value="AspRS_cyto_N"/>
    <property type="match status" value="1"/>
</dbReference>
<feature type="domain" description="Aminoacyl-transfer RNA synthetases class-II family profile" evidence="14">
    <location>
        <begin position="274"/>
        <end position="577"/>
    </location>
</feature>
<dbReference type="PANTHER" id="PTHR43450">
    <property type="entry name" value="ASPARTYL-TRNA SYNTHETASE"/>
    <property type="match status" value="1"/>
</dbReference>
<dbReference type="EMBL" id="KV407456">
    <property type="protein sequence ID" value="KZF23951.1"/>
    <property type="molecule type" value="Genomic_DNA"/>
</dbReference>
<keyword evidence="6" id="KW-0436">Ligase</keyword>
<dbReference type="Pfam" id="PF09924">
    <property type="entry name" value="LPG_synthase_C"/>
    <property type="match status" value="1"/>
</dbReference>
<reference evidence="15 16" key="1">
    <citation type="journal article" date="2016" name="Fungal Biol.">
        <title>The genome of Xylona heveae provides a window into fungal endophytism.</title>
        <authorList>
            <person name="Gazis R."/>
            <person name="Kuo A."/>
            <person name="Riley R."/>
            <person name="LaButti K."/>
            <person name="Lipzen A."/>
            <person name="Lin J."/>
            <person name="Amirebrahimi M."/>
            <person name="Hesse C.N."/>
            <person name="Spatafora J.W."/>
            <person name="Henrissat B."/>
            <person name="Hainaut M."/>
            <person name="Grigoriev I.V."/>
            <person name="Hibbett D.S."/>
        </authorList>
    </citation>
    <scope>NUCLEOTIDE SEQUENCE [LARGE SCALE GENOMIC DNA]</scope>
    <source>
        <strain evidence="15 16">TC161</strain>
    </source>
</reference>
<gene>
    <name evidence="15" type="ORF">L228DRAFT_244813</name>
</gene>
<keyword evidence="7" id="KW-0547">Nucleotide-binding</keyword>
<evidence type="ECO:0000256" key="10">
    <source>
        <dbReference type="ARBA" id="ARBA00023146"/>
    </source>
</evidence>
<evidence type="ECO:0000313" key="15">
    <source>
        <dbReference type="EMBL" id="KZF23951.1"/>
    </source>
</evidence>
<comment type="subcellular location">
    <subcellularLocation>
        <location evidence="1">Cytoplasm</location>
    </subcellularLocation>
</comment>
<dbReference type="FunFam" id="2.40.50.140:FF:000132">
    <property type="entry name" value="Aspartyl-tRNA synthetase, cytoplasmic"/>
    <property type="match status" value="1"/>
</dbReference>
<accession>A0A165HUQ2</accession>
<dbReference type="Gene3D" id="3.30.930.10">
    <property type="entry name" value="Bira Bifunctional Protein, Domain 2"/>
    <property type="match status" value="1"/>
</dbReference>
<feature type="compositionally biased region" description="Basic and acidic residues" evidence="13">
    <location>
        <begin position="62"/>
        <end position="94"/>
    </location>
</feature>
<keyword evidence="10 15" id="KW-0030">Aminoacyl-tRNA synthetase</keyword>
<comment type="catalytic activity">
    <reaction evidence="12">
        <text>tRNA(Asp) + L-aspartate + ATP = L-aspartyl-tRNA(Asp) + AMP + diphosphate</text>
        <dbReference type="Rhea" id="RHEA:19649"/>
        <dbReference type="Rhea" id="RHEA-COMP:9660"/>
        <dbReference type="Rhea" id="RHEA-COMP:9678"/>
        <dbReference type="ChEBI" id="CHEBI:29991"/>
        <dbReference type="ChEBI" id="CHEBI:30616"/>
        <dbReference type="ChEBI" id="CHEBI:33019"/>
        <dbReference type="ChEBI" id="CHEBI:78442"/>
        <dbReference type="ChEBI" id="CHEBI:78516"/>
        <dbReference type="ChEBI" id="CHEBI:456215"/>
        <dbReference type="EC" id="6.1.1.12"/>
    </reaction>
</comment>
<evidence type="ECO:0000256" key="3">
    <source>
        <dbReference type="ARBA" id="ARBA00012841"/>
    </source>
</evidence>
<dbReference type="InterPro" id="IPR004364">
    <property type="entry name" value="Aa-tRNA-synt_II"/>
</dbReference>
<dbReference type="InterPro" id="IPR045864">
    <property type="entry name" value="aa-tRNA-synth_II/BPL/LPL"/>
</dbReference>
<evidence type="ECO:0000256" key="6">
    <source>
        <dbReference type="ARBA" id="ARBA00022598"/>
    </source>
</evidence>
<dbReference type="PRINTS" id="PR01042">
    <property type="entry name" value="TRNASYNTHASP"/>
</dbReference>